<dbReference type="Gene3D" id="1.10.510.10">
    <property type="entry name" value="Transferase(Phosphotransferase) domain 1"/>
    <property type="match status" value="1"/>
</dbReference>
<protein>
    <recommendedName>
        <fullName evidence="3">Protein kinase domain-containing protein</fullName>
    </recommendedName>
</protein>
<dbReference type="InterPro" id="IPR000719">
    <property type="entry name" value="Prot_kinase_dom"/>
</dbReference>
<proteinExistence type="predicted"/>
<sequence>MILNGDSFAPTLRQFLDTGYKFERGYPDDTNNPEPQNPLLFYNRHVASTLLLKNVRRAPWIPTDLSKICEDAIREFTMAGHTFVDNLHYRGIFREDYIYNGRCSGVADYHFDRVSKPCNAYASKLLFTPEDPAWFSFIVSRRDRSTRAQYSFRCAGDTAIIKPKKEDLGNKEYNIPPERRSTLDHGALQKINKLRDKKSIFNYEFFIKAEAGEALLRKMNCWGTFKWDMPTATGAPELPLLPPHRDSPIIQTLFPSLYTTTPRPLSTRKGSPSTKSGRIRRKLVAPLRNAQRDESKYRINAHHYIQKGWANAVESDVTFILFTCGKLERIAIRHRQSQTLYLSDLIDPMRTPGYRQIHLGLTIAAIKDRLAMLDQEELSNQRPLKRKTPPPQNPIVYNSMKDKATRRKRRKLDPELELTSEGMDKKAAPSTFWRMEPSCALRPFQNHSYRFKRKASYPPEGYISVITHEDDIGSGAMGMVYRVAVEIEMNDGSKHQRTLILKLAIGPKKDQIIQEYEMYKRLAEADVTYGIVGVHGLFHDMESDAMLLIMEDAGKSLRTRATEHNLKIHYSWDDSLVEATEEERDAFVKALKGIHSAHVLHQDLRIDNLMINDAGDVFIIDFDNAEYYTLQHPRNYREEMGELLSVIGWLDSDDEESDDDSEDEDEDENKNDGEEDGDEG</sequence>
<keyword evidence="1" id="KW-0547">Nucleotide-binding</keyword>
<organism evidence="4">
    <name type="scientific">Psilocybe cubensis</name>
    <name type="common">Psychedelic mushroom</name>
    <name type="synonym">Stropharia cubensis</name>
    <dbReference type="NCBI Taxonomy" id="181762"/>
    <lineage>
        <taxon>Eukaryota</taxon>
        <taxon>Fungi</taxon>
        <taxon>Dikarya</taxon>
        <taxon>Basidiomycota</taxon>
        <taxon>Agaricomycotina</taxon>
        <taxon>Agaricomycetes</taxon>
        <taxon>Agaricomycetidae</taxon>
        <taxon>Agaricales</taxon>
        <taxon>Agaricineae</taxon>
        <taxon>Strophariaceae</taxon>
        <taxon>Psilocybe</taxon>
    </lineage>
</organism>
<evidence type="ECO:0000256" key="2">
    <source>
        <dbReference type="SAM" id="MobiDB-lite"/>
    </source>
</evidence>
<dbReference type="InterPro" id="IPR008266">
    <property type="entry name" value="Tyr_kinase_AS"/>
</dbReference>
<keyword evidence="1" id="KW-0067">ATP-binding</keyword>
<dbReference type="PROSITE" id="PS50011">
    <property type="entry name" value="PROTEIN_KINASE_DOM"/>
    <property type="match status" value="1"/>
</dbReference>
<dbReference type="PROSITE" id="PS00107">
    <property type="entry name" value="PROTEIN_KINASE_ATP"/>
    <property type="match status" value="1"/>
</dbReference>
<evidence type="ECO:0000256" key="1">
    <source>
        <dbReference type="PROSITE-ProRule" id="PRU10141"/>
    </source>
</evidence>
<evidence type="ECO:0000259" key="3">
    <source>
        <dbReference type="PROSITE" id="PS50011"/>
    </source>
</evidence>
<feature type="binding site" evidence="1">
    <location>
        <position position="502"/>
    </location>
    <ligand>
        <name>ATP</name>
        <dbReference type="ChEBI" id="CHEBI:30616"/>
    </ligand>
</feature>
<feature type="region of interest" description="Disordered" evidence="2">
    <location>
        <begin position="649"/>
        <end position="680"/>
    </location>
</feature>
<dbReference type="GO" id="GO:0005524">
    <property type="term" value="F:ATP binding"/>
    <property type="evidence" value="ECO:0007669"/>
    <property type="project" value="UniProtKB-UniRule"/>
</dbReference>
<dbReference type="PROSITE" id="PS00109">
    <property type="entry name" value="PROTEIN_KINASE_TYR"/>
    <property type="match status" value="1"/>
</dbReference>
<dbReference type="OrthoDB" id="2523927at2759"/>
<accession>A0A8H7XUI6</accession>
<dbReference type="Pfam" id="PF00069">
    <property type="entry name" value="Pkinase"/>
    <property type="match status" value="1"/>
</dbReference>
<comment type="caution">
    <text evidence="4">The sequence shown here is derived from an EMBL/GenBank/DDBJ whole genome shotgun (WGS) entry which is preliminary data.</text>
</comment>
<feature type="domain" description="Protein kinase" evidence="3">
    <location>
        <begin position="466"/>
        <end position="680"/>
    </location>
</feature>
<reference evidence="4" key="1">
    <citation type="submission" date="2021-02" db="EMBL/GenBank/DDBJ databases">
        <title>Psilocybe cubensis genome.</title>
        <authorList>
            <person name="Mckernan K.J."/>
            <person name="Crawford S."/>
            <person name="Trippe A."/>
            <person name="Kane L.T."/>
            <person name="Mclaughlin S."/>
        </authorList>
    </citation>
    <scope>NUCLEOTIDE SEQUENCE [LARGE SCALE GENOMIC DNA]</scope>
    <source>
        <strain evidence="4">MGC-MH-2018</strain>
    </source>
</reference>
<dbReference type="EMBL" id="JAFIQS010000009">
    <property type="protein sequence ID" value="KAG5165969.1"/>
    <property type="molecule type" value="Genomic_DNA"/>
</dbReference>
<feature type="region of interest" description="Disordered" evidence="2">
    <location>
        <begin position="378"/>
        <end position="415"/>
    </location>
</feature>
<name>A0A8H7XUI6_PSICU</name>
<dbReference type="AlphaFoldDB" id="A0A8H7XUI6"/>
<feature type="compositionally biased region" description="Acidic residues" evidence="2">
    <location>
        <begin position="651"/>
        <end position="680"/>
    </location>
</feature>
<dbReference type="InterPro" id="IPR011009">
    <property type="entry name" value="Kinase-like_dom_sf"/>
</dbReference>
<gene>
    <name evidence="4" type="ORF">JR316_009558</name>
</gene>
<evidence type="ECO:0000313" key="4">
    <source>
        <dbReference type="EMBL" id="KAG5165969.1"/>
    </source>
</evidence>
<dbReference type="SUPFAM" id="SSF56112">
    <property type="entry name" value="Protein kinase-like (PK-like)"/>
    <property type="match status" value="1"/>
</dbReference>
<dbReference type="InterPro" id="IPR017441">
    <property type="entry name" value="Protein_kinase_ATP_BS"/>
</dbReference>
<dbReference type="GO" id="GO:0004672">
    <property type="term" value="F:protein kinase activity"/>
    <property type="evidence" value="ECO:0007669"/>
    <property type="project" value="InterPro"/>
</dbReference>